<accession>A0A4R3N748</accession>
<keyword evidence="1" id="KW-0812">Transmembrane</keyword>
<dbReference type="PANTHER" id="PTHR37305">
    <property type="entry name" value="INTEGRAL MEMBRANE PROTEIN-RELATED"/>
    <property type="match status" value="1"/>
</dbReference>
<protein>
    <submittedName>
        <fullName evidence="2">ABC-2 type transport system permease protein</fullName>
    </submittedName>
</protein>
<dbReference type="OrthoDB" id="8613028at2"/>
<feature type="transmembrane region" description="Helical" evidence="1">
    <location>
        <begin position="214"/>
        <end position="235"/>
    </location>
</feature>
<feature type="transmembrane region" description="Helical" evidence="1">
    <location>
        <begin position="21"/>
        <end position="42"/>
    </location>
</feature>
<feature type="transmembrane region" description="Helical" evidence="1">
    <location>
        <begin position="153"/>
        <end position="186"/>
    </location>
</feature>
<evidence type="ECO:0000256" key="1">
    <source>
        <dbReference type="SAM" id="Phobius"/>
    </source>
</evidence>
<organism evidence="2 3">
    <name type="scientific">Melghiribacillus thermohalophilus</name>
    <dbReference type="NCBI Taxonomy" id="1324956"/>
    <lineage>
        <taxon>Bacteria</taxon>
        <taxon>Bacillati</taxon>
        <taxon>Bacillota</taxon>
        <taxon>Bacilli</taxon>
        <taxon>Bacillales</taxon>
        <taxon>Bacillaceae</taxon>
        <taxon>Melghiribacillus</taxon>
    </lineage>
</organism>
<name>A0A4R3N748_9BACI</name>
<dbReference type="PANTHER" id="PTHR37305:SF1">
    <property type="entry name" value="MEMBRANE PROTEIN"/>
    <property type="match status" value="1"/>
</dbReference>
<reference evidence="2 3" key="1">
    <citation type="submission" date="2019-03" db="EMBL/GenBank/DDBJ databases">
        <title>Genomic Encyclopedia of Type Strains, Phase IV (KMG-IV): sequencing the most valuable type-strain genomes for metagenomic binning, comparative biology and taxonomic classification.</title>
        <authorList>
            <person name="Goeker M."/>
        </authorList>
    </citation>
    <scope>NUCLEOTIDE SEQUENCE [LARGE SCALE GENOMIC DNA]</scope>
    <source>
        <strain evidence="2 3">DSM 25894</strain>
    </source>
</reference>
<comment type="caution">
    <text evidence="2">The sequence shown here is derived from an EMBL/GenBank/DDBJ whole genome shotgun (WGS) entry which is preliminary data.</text>
</comment>
<sequence>MSEYFKLLYNELFKIYVRKSTWAMYAVLTLLIIAPAVLILSFDDMQKEYTDNWREELQKENEEYQKDMAEMEESPGDFVEEYNSQTIAKNNYYLENDIKPLNYGAWTFTLENAGLVSVVSLLTIIIGAGIISNEYRWGTIKLLLIRPISRTKILLSKLTSVFLFALCTMIFLFLISLLTGAIFFGFEGMNPYYVVQTAEGFEHVRIVNEIFSEYGYKVVNLVMMTTLAFMISTIFKNSSLAIGIGIFLLLGGNMVVGIFSQYEWAKYILFANIDLKQYETGNVWIEGMTLGFSITMLMIYFVVFVVLSWLVFNKRDVAGH</sequence>
<keyword evidence="3" id="KW-1185">Reference proteome</keyword>
<feature type="transmembrane region" description="Helical" evidence="1">
    <location>
        <begin position="242"/>
        <end position="262"/>
    </location>
</feature>
<dbReference type="GO" id="GO:0140359">
    <property type="term" value="F:ABC-type transporter activity"/>
    <property type="evidence" value="ECO:0007669"/>
    <property type="project" value="InterPro"/>
</dbReference>
<evidence type="ECO:0000313" key="3">
    <source>
        <dbReference type="Proteomes" id="UP000294650"/>
    </source>
</evidence>
<keyword evidence="1" id="KW-1133">Transmembrane helix</keyword>
<dbReference type="Proteomes" id="UP000294650">
    <property type="component" value="Unassembled WGS sequence"/>
</dbReference>
<dbReference type="AlphaFoldDB" id="A0A4R3N748"/>
<feature type="transmembrane region" description="Helical" evidence="1">
    <location>
        <begin position="113"/>
        <end position="132"/>
    </location>
</feature>
<dbReference type="Pfam" id="PF12679">
    <property type="entry name" value="ABC2_membrane_2"/>
    <property type="match status" value="1"/>
</dbReference>
<feature type="transmembrane region" description="Helical" evidence="1">
    <location>
        <begin position="290"/>
        <end position="312"/>
    </location>
</feature>
<dbReference type="EMBL" id="SMAN01000004">
    <property type="protein sequence ID" value="TCT24945.1"/>
    <property type="molecule type" value="Genomic_DNA"/>
</dbReference>
<evidence type="ECO:0000313" key="2">
    <source>
        <dbReference type="EMBL" id="TCT24945.1"/>
    </source>
</evidence>
<keyword evidence="1" id="KW-0472">Membrane</keyword>
<dbReference type="GO" id="GO:0005886">
    <property type="term" value="C:plasma membrane"/>
    <property type="evidence" value="ECO:0007669"/>
    <property type="project" value="UniProtKB-SubCell"/>
</dbReference>
<gene>
    <name evidence="2" type="ORF">EDD68_10412</name>
</gene>
<proteinExistence type="predicted"/>